<dbReference type="InterPro" id="IPR014044">
    <property type="entry name" value="CAP_dom"/>
</dbReference>
<reference evidence="3 4" key="1">
    <citation type="journal article" date="2016" name="Nat. Commun.">
        <title>Thousands of microbial genomes shed light on interconnected biogeochemical processes in an aquifer system.</title>
        <authorList>
            <person name="Anantharaman K."/>
            <person name="Brown C.T."/>
            <person name="Hug L.A."/>
            <person name="Sharon I."/>
            <person name="Castelle C.J."/>
            <person name="Probst A.J."/>
            <person name="Thomas B.C."/>
            <person name="Singh A."/>
            <person name="Wilkins M.J."/>
            <person name="Karaoz U."/>
            <person name="Brodie E.L."/>
            <person name="Williams K.H."/>
            <person name="Hubbard S.S."/>
            <person name="Banfield J.F."/>
        </authorList>
    </citation>
    <scope>NUCLEOTIDE SEQUENCE [LARGE SCALE GENOMIC DNA]</scope>
</reference>
<evidence type="ECO:0000313" key="4">
    <source>
        <dbReference type="Proteomes" id="UP000176228"/>
    </source>
</evidence>
<feature type="transmembrane region" description="Helical" evidence="1">
    <location>
        <begin position="31"/>
        <end position="48"/>
    </location>
</feature>
<dbReference type="PANTHER" id="PTHR31157">
    <property type="entry name" value="SCP DOMAIN-CONTAINING PROTEIN"/>
    <property type="match status" value="1"/>
</dbReference>
<dbReference type="SUPFAM" id="SSF55797">
    <property type="entry name" value="PR-1-like"/>
    <property type="match status" value="1"/>
</dbReference>
<organism evidence="3 4">
    <name type="scientific">Candidatus Gottesmanbacteria bacterium RIFCSPLOWO2_01_FULL_42_22</name>
    <dbReference type="NCBI Taxonomy" id="1798391"/>
    <lineage>
        <taxon>Bacteria</taxon>
        <taxon>Candidatus Gottesmaniibacteriota</taxon>
    </lineage>
</organism>
<gene>
    <name evidence="3" type="ORF">A2968_03765</name>
</gene>
<dbReference type="Proteomes" id="UP000176228">
    <property type="component" value="Unassembled WGS sequence"/>
</dbReference>
<dbReference type="InterPro" id="IPR035940">
    <property type="entry name" value="CAP_sf"/>
</dbReference>
<dbReference type="CDD" id="cd05379">
    <property type="entry name" value="CAP_bacterial"/>
    <property type="match status" value="1"/>
</dbReference>
<comment type="caution">
    <text evidence="3">The sequence shown here is derived from an EMBL/GenBank/DDBJ whole genome shotgun (WGS) entry which is preliminary data.</text>
</comment>
<evidence type="ECO:0000259" key="2">
    <source>
        <dbReference type="Pfam" id="PF00188"/>
    </source>
</evidence>
<dbReference type="Pfam" id="PF00188">
    <property type="entry name" value="CAP"/>
    <property type="match status" value="1"/>
</dbReference>
<feature type="transmembrane region" description="Helical" evidence="1">
    <location>
        <begin position="236"/>
        <end position="257"/>
    </location>
</feature>
<evidence type="ECO:0000313" key="3">
    <source>
        <dbReference type="EMBL" id="OGG35998.1"/>
    </source>
</evidence>
<keyword evidence="1" id="KW-0812">Transmembrane</keyword>
<name>A0A1F6BGJ5_9BACT</name>
<keyword evidence="1" id="KW-0472">Membrane</keyword>
<dbReference type="PANTHER" id="PTHR31157:SF1">
    <property type="entry name" value="SCP DOMAIN-CONTAINING PROTEIN"/>
    <property type="match status" value="1"/>
</dbReference>
<dbReference type="AlphaFoldDB" id="A0A1F6BGJ5"/>
<dbReference type="EMBL" id="MFJU01000023">
    <property type="protein sequence ID" value="OGG35998.1"/>
    <property type="molecule type" value="Genomic_DNA"/>
</dbReference>
<accession>A0A1F6BGJ5</accession>
<sequence>MLSKLRHFFAHYFFPNYSNNYRAKTLHRPSLLIYILFLLVIQSAYLQIRSMNPNILGFATDITHEKILYLVNLERQKSGLDPLSYSIELATAASQKAQDMFLKNYWAHISPTGATPWEFIVRNGYQYIYAGENLAKSFNTSEEVVAAWMNSPTHRANIMKEEYTEIGIGIANGSLNGEETTLVVQEFGSRGRTLTATDTPDRTFTAEVIPTTMPVPAIAYKEAKTAVNANKKLPKMLSIVIAEFMLVILMIDSLFIWRHKTIRLGSHSLAHILFFLTLLGAMSATGIGAIL</sequence>
<feature type="domain" description="SCP" evidence="2">
    <location>
        <begin position="68"/>
        <end position="186"/>
    </location>
</feature>
<keyword evidence="1" id="KW-1133">Transmembrane helix</keyword>
<evidence type="ECO:0000256" key="1">
    <source>
        <dbReference type="SAM" id="Phobius"/>
    </source>
</evidence>
<protein>
    <recommendedName>
        <fullName evidence="2">SCP domain-containing protein</fullName>
    </recommendedName>
</protein>
<dbReference type="STRING" id="1798391.A2968_03765"/>
<dbReference type="Gene3D" id="3.40.33.10">
    <property type="entry name" value="CAP"/>
    <property type="match status" value="1"/>
</dbReference>
<feature type="transmembrane region" description="Helical" evidence="1">
    <location>
        <begin position="269"/>
        <end position="290"/>
    </location>
</feature>
<proteinExistence type="predicted"/>